<evidence type="ECO:0000256" key="3">
    <source>
        <dbReference type="ARBA" id="ARBA00023002"/>
    </source>
</evidence>
<gene>
    <name evidence="5" type="ORF">B4O97_17640</name>
</gene>
<dbReference type="SMART" id="SM00829">
    <property type="entry name" value="PKS_ER"/>
    <property type="match status" value="1"/>
</dbReference>
<dbReference type="Gene3D" id="3.40.50.720">
    <property type="entry name" value="NAD(P)-binding Rossmann-like Domain"/>
    <property type="match status" value="1"/>
</dbReference>
<dbReference type="GO" id="GO:0046872">
    <property type="term" value="F:metal ion binding"/>
    <property type="evidence" value="ECO:0007669"/>
    <property type="project" value="UniProtKB-KW"/>
</dbReference>
<feature type="domain" description="Enoyl reductase (ER)" evidence="4">
    <location>
        <begin position="8"/>
        <end position="336"/>
    </location>
</feature>
<keyword evidence="3" id="KW-0560">Oxidoreductase</keyword>
<dbReference type="AlphaFoldDB" id="A0A1Y1RTL6"/>
<dbReference type="PANTHER" id="PTHR43401">
    <property type="entry name" value="L-THREONINE 3-DEHYDROGENASE"/>
    <property type="match status" value="1"/>
</dbReference>
<sequence>MKYISIKGPYEVEIKENELPEPKKGEALLKMLYGGICGTDLSIYRGKFAYGSYPRIPGHEFSAEIVQIGENDLGLEEGMIVTANPYMNCGSCYSCQRGLVNCCMHNETMGAQRDGAYGEYFVMPVDRIYHGKGLPAKTLALIEPLCISFHGARRASIKPGEKVLVIGSGTIGILAALSARYFGAEVYISDIAPERLKYAETLGVNGTVLNDSEHALADAVENITGGNGFDVAIEAVGLAATFQFCIDAAAFGGRVVLIGISRQHLDFDFTLIQKKELNVYGSRNALKEEFMTLIDLVQAGKIDVEKVISKVYPFQRAAEALTELDKNGGALLKVLLEF</sequence>
<evidence type="ECO:0000256" key="2">
    <source>
        <dbReference type="ARBA" id="ARBA00022833"/>
    </source>
</evidence>
<evidence type="ECO:0000313" key="6">
    <source>
        <dbReference type="Proteomes" id="UP000192343"/>
    </source>
</evidence>
<dbReference type="SUPFAM" id="SSF50129">
    <property type="entry name" value="GroES-like"/>
    <property type="match status" value="1"/>
</dbReference>
<dbReference type="OrthoDB" id="9791234at2"/>
<dbReference type="Pfam" id="PF00107">
    <property type="entry name" value="ADH_zinc_N"/>
    <property type="match status" value="1"/>
</dbReference>
<dbReference type="InterPro" id="IPR011032">
    <property type="entry name" value="GroES-like_sf"/>
</dbReference>
<dbReference type="EMBL" id="MWQY01000028">
    <property type="protein sequence ID" value="ORC30727.1"/>
    <property type="molecule type" value="Genomic_DNA"/>
</dbReference>
<reference evidence="5 6" key="1">
    <citation type="submission" date="2017-03" db="EMBL/GenBank/DDBJ databases">
        <title>Draft Genome sequence of Marispirochaeta sp. strain JC444.</title>
        <authorList>
            <person name="Shivani Y."/>
            <person name="Subhash Y."/>
            <person name="Sasikala C."/>
            <person name="Ramana C."/>
        </authorList>
    </citation>
    <scope>NUCLEOTIDE SEQUENCE [LARGE SCALE GENOMIC DNA]</scope>
    <source>
        <strain evidence="5 6">JC444</strain>
    </source>
</reference>
<organism evidence="5 6">
    <name type="scientific">Marispirochaeta aestuarii</name>
    <dbReference type="NCBI Taxonomy" id="1963862"/>
    <lineage>
        <taxon>Bacteria</taxon>
        <taxon>Pseudomonadati</taxon>
        <taxon>Spirochaetota</taxon>
        <taxon>Spirochaetia</taxon>
        <taxon>Spirochaetales</taxon>
        <taxon>Spirochaetaceae</taxon>
        <taxon>Marispirochaeta</taxon>
    </lineage>
</organism>
<dbReference type="STRING" id="1963862.B4O97_17640"/>
<keyword evidence="6" id="KW-1185">Reference proteome</keyword>
<dbReference type="Proteomes" id="UP000192343">
    <property type="component" value="Unassembled WGS sequence"/>
</dbReference>
<evidence type="ECO:0000256" key="1">
    <source>
        <dbReference type="ARBA" id="ARBA00022723"/>
    </source>
</evidence>
<dbReference type="GO" id="GO:0016491">
    <property type="term" value="F:oxidoreductase activity"/>
    <property type="evidence" value="ECO:0007669"/>
    <property type="project" value="UniProtKB-KW"/>
</dbReference>
<dbReference type="InterPro" id="IPR013154">
    <property type="entry name" value="ADH-like_N"/>
</dbReference>
<dbReference type="PANTHER" id="PTHR43401:SF2">
    <property type="entry name" value="L-THREONINE 3-DEHYDROGENASE"/>
    <property type="match status" value="1"/>
</dbReference>
<proteinExistence type="predicted"/>
<dbReference type="CDD" id="cd08261">
    <property type="entry name" value="Zn_ADH7"/>
    <property type="match status" value="1"/>
</dbReference>
<dbReference type="InterPro" id="IPR050129">
    <property type="entry name" value="Zn_alcohol_dh"/>
</dbReference>
<dbReference type="InterPro" id="IPR020843">
    <property type="entry name" value="ER"/>
</dbReference>
<protein>
    <submittedName>
        <fullName evidence="5">Alcohol dehydrogenase</fullName>
    </submittedName>
</protein>
<dbReference type="Pfam" id="PF08240">
    <property type="entry name" value="ADH_N"/>
    <property type="match status" value="1"/>
</dbReference>
<evidence type="ECO:0000313" key="5">
    <source>
        <dbReference type="EMBL" id="ORC30727.1"/>
    </source>
</evidence>
<dbReference type="InterPro" id="IPR013149">
    <property type="entry name" value="ADH-like_C"/>
</dbReference>
<accession>A0A1Y1RTL6</accession>
<comment type="caution">
    <text evidence="5">The sequence shown here is derived from an EMBL/GenBank/DDBJ whole genome shotgun (WGS) entry which is preliminary data.</text>
</comment>
<evidence type="ECO:0000259" key="4">
    <source>
        <dbReference type="SMART" id="SM00829"/>
    </source>
</evidence>
<dbReference type="RefSeq" id="WP_083052837.1">
    <property type="nucleotide sequence ID" value="NZ_MWQY01000028.1"/>
</dbReference>
<dbReference type="InterPro" id="IPR036291">
    <property type="entry name" value="NAD(P)-bd_dom_sf"/>
</dbReference>
<dbReference type="Gene3D" id="3.90.180.10">
    <property type="entry name" value="Medium-chain alcohol dehydrogenases, catalytic domain"/>
    <property type="match status" value="1"/>
</dbReference>
<dbReference type="SUPFAM" id="SSF51735">
    <property type="entry name" value="NAD(P)-binding Rossmann-fold domains"/>
    <property type="match status" value="1"/>
</dbReference>
<keyword evidence="1" id="KW-0479">Metal-binding</keyword>
<name>A0A1Y1RTL6_9SPIO</name>
<keyword evidence="2" id="KW-0862">Zinc</keyword>